<dbReference type="InterPro" id="IPR023213">
    <property type="entry name" value="CAT-like_dom_sf"/>
</dbReference>
<evidence type="ECO:0000256" key="2">
    <source>
        <dbReference type="ARBA" id="ARBA00022553"/>
    </source>
</evidence>
<dbReference type="EMBL" id="JBHTLJ010000002">
    <property type="protein sequence ID" value="MFD1162102.1"/>
    <property type="molecule type" value="Genomic_DNA"/>
</dbReference>
<name>A0ABW3RAY7_9FLAO</name>
<dbReference type="Gene3D" id="1.10.1200.10">
    <property type="entry name" value="ACP-like"/>
    <property type="match status" value="1"/>
</dbReference>
<evidence type="ECO:0000313" key="5">
    <source>
        <dbReference type="Proteomes" id="UP001597163"/>
    </source>
</evidence>
<keyword evidence="1" id="KW-0596">Phosphopantetheine</keyword>
<feature type="domain" description="Carrier" evidence="3">
    <location>
        <begin position="461"/>
        <end position="536"/>
    </location>
</feature>
<dbReference type="Pfam" id="PF00550">
    <property type="entry name" value="PP-binding"/>
    <property type="match status" value="1"/>
</dbReference>
<dbReference type="SUPFAM" id="SSF47336">
    <property type="entry name" value="ACP-like"/>
    <property type="match status" value="1"/>
</dbReference>
<dbReference type="PROSITE" id="PS50075">
    <property type="entry name" value="CARRIER"/>
    <property type="match status" value="1"/>
</dbReference>
<evidence type="ECO:0000256" key="1">
    <source>
        <dbReference type="ARBA" id="ARBA00022450"/>
    </source>
</evidence>
<evidence type="ECO:0000259" key="3">
    <source>
        <dbReference type="PROSITE" id="PS50075"/>
    </source>
</evidence>
<dbReference type="InterPro" id="IPR001031">
    <property type="entry name" value="Thioesterase"/>
</dbReference>
<dbReference type="InterPro" id="IPR029058">
    <property type="entry name" value="AB_hydrolase_fold"/>
</dbReference>
<accession>A0ABW3RAY7</accession>
<dbReference type="SUPFAM" id="SSF53474">
    <property type="entry name" value="alpha/beta-Hydrolases"/>
    <property type="match status" value="1"/>
</dbReference>
<evidence type="ECO:0000313" key="4">
    <source>
        <dbReference type="EMBL" id="MFD1162102.1"/>
    </source>
</evidence>
<dbReference type="Pfam" id="PF00975">
    <property type="entry name" value="Thioesterase"/>
    <property type="match status" value="1"/>
</dbReference>
<dbReference type="SMART" id="SM00823">
    <property type="entry name" value="PKS_PP"/>
    <property type="match status" value="1"/>
</dbReference>
<dbReference type="InterPro" id="IPR009081">
    <property type="entry name" value="PP-bd_ACP"/>
</dbReference>
<reference evidence="5" key="1">
    <citation type="journal article" date="2019" name="Int. J. Syst. Evol. Microbiol.">
        <title>The Global Catalogue of Microorganisms (GCM) 10K type strain sequencing project: providing services to taxonomists for standard genome sequencing and annotation.</title>
        <authorList>
            <consortium name="The Broad Institute Genomics Platform"/>
            <consortium name="The Broad Institute Genome Sequencing Center for Infectious Disease"/>
            <person name="Wu L."/>
            <person name="Ma J."/>
        </authorList>
    </citation>
    <scope>NUCLEOTIDE SEQUENCE [LARGE SCALE GENOMIC DNA]</scope>
    <source>
        <strain evidence="5">CCUG 63246</strain>
    </source>
</reference>
<dbReference type="Pfam" id="PF00668">
    <property type="entry name" value="Condensation"/>
    <property type="match status" value="1"/>
</dbReference>
<keyword evidence="2" id="KW-0597">Phosphoprotein</keyword>
<dbReference type="PANTHER" id="PTHR45527">
    <property type="entry name" value="NONRIBOSOMAL PEPTIDE SYNTHETASE"/>
    <property type="match status" value="1"/>
</dbReference>
<dbReference type="InterPro" id="IPR020806">
    <property type="entry name" value="PKS_PP-bd"/>
</dbReference>
<dbReference type="SUPFAM" id="SSF52777">
    <property type="entry name" value="CoA-dependent acyltransferases"/>
    <property type="match status" value="2"/>
</dbReference>
<organism evidence="4 5">
    <name type="scientific">Hwangdonia seohaensis</name>
    <dbReference type="NCBI Taxonomy" id="1240727"/>
    <lineage>
        <taxon>Bacteria</taxon>
        <taxon>Pseudomonadati</taxon>
        <taxon>Bacteroidota</taxon>
        <taxon>Flavobacteriia</taxon>
        <taxon>Flavobacteriales</taxon>
        <taxon>Flavobacteriaceae</taxon>
        <taxon>Hwangdonia</taxon>
    </lineage>
</organism>
<dbReference type="Gene3D" id="3.30.559.30">
    <property type="entry name" value="Nonribosomal peptide synthetase, condensation domain"/>
    <property type="match status" value="1"/>
</dbReference>
<dbReference type="RefSeq" id="WP_311938050.1">
    <property type="nucleotide sequence ID" value="NZ_JAVSCK010000002.1"/>
</dbReference>
<dbReference type="Gene3D" id="3.30.559.10">
    <property type="entry name" value="Chloramphenicol acetyltransferase-like domain"/>
    <property type="match status" value="1"/>
</dbReference>
<dbReference type="PANTHER" id="PTHR45527:SF1">
    <property type="entry name" value="FATTY ACID SYNTHASE"/>
    <property type="match status" value="1"/>
</dbReference>
<dbReference type="InterPro" id="IPR001242">
    <property type="entry name" value="Condensation_dom"/>
</dbReference>
<dbReference type="InterPro" id="IPR036736">
    <property type="entry name" value="ACP-like_sf"/>
</dbReference>
<gene>
    <name evidence="4" type="ORF">ACFQ2E_06720</name>
</gene>
<dbReference type="Proteomes" id="UP001597163">
    <property type="component" value="Unassembled WGS sequence"/>
</dbReference>
<keyword evidence="5" id="KW-1185">Reference proteome</keyword>
<sequence>MDKIAKPKIQAIYPLSTMQTALLFHHLTQQKDLGFLNVQCTIDGVLKIDLFKQAWNLAIKRHAILRTSVHWEKIKKPIQIVKPSGTIEIDLTTLDWTTETIENQRQKLKTLKANNKKSGLDFQKKPLIKVSVIKTMQDSHVMVWSCHHLLLDGWSSSIILKDVFTFYEALVKNVKALLEPIPPYKSYLNWLKDTDENAAKTFWLDTFKDFETPFFFNKNQLPLQAAVKSNVQLSTETVQKAQALAKSNQITLNTLFQGLWAIIISKYSNSLDVVYGNTVSGRSGDFPNIELMAGMFTNVIPVRTKLDHNLSVKDCLKKIQSQQLEARKFEHVSINSISEWLNTSNQLFDSLFVFENFPWKNIKSGGVEVHSLQSGNTSTYPLTLTVISTNQSIDIHLSSDKSLFSDETNHWFLSQFEEIINVLDQNENPSIKTIFDNTTPINPDVIAQPSIVKKNTNIAAVPKNKIEVDLLAIWQNLLNKDAISSEDNFFEIGGKSLLAVRMFTLIEDLLNIQLSPTTLLEHPTIASLATLIENESGLKTENWNNLVPIRSKGSKAPIFCLHAGGGHVFFYNTFAKYIDKDRPVYAIQPSGLFGKLPKHKNIEAMAVDYVKEIRMAYPEGPFNLMVYCHSTAVGFEMSNLLKNLGHKANLIVMDTMAEQEFITADRLKMRVLGFLKRLLKNPTSVISIMVSYRYKKYIKPFFIKIFGSTEAKNTSSTTVHLINIYNKYKWKSYDLDITLVLTKKVNELFNKEICASWNKLANHVHIINTEGDHRTLFDEPDVKSVAETLNKHLN</sequence>
<proteinExistence type="predicted"/>
<protein>
    <submittedName>
        <fullName evidence="4">Condensation domain-containing protein</fullName>
    </submittedName>
</protein>
<comment type="caution">
    <text evidence="4">The sequence shown here is derived from an EMBL/GenBank/DDBJ whole genome shotgun (WGS) entry which is preliminary data.</text>
</comment>
<dbReference type="Gene3D" id="3.40.50.1820">
    <property type="entry name" value="alpha/beta hydrolase"/>
    <property type="match status" value="1"/>
</dbReference>